<comment type="caution">
    <text evidence="1">The sequence shown here is derived from an EMBL/GenBank/DDBJ whole genome shotgun (WGS) entry which is preliminary data.</text>
</comment>
<feature type="non-terminal residue" evidence="1">
    <location>
        <position position="88"/>
    </location>
</feature>
<dbReference type="AlphaFoldDB" id="A0AAD5XZL2"/>
<organism evidence="1 2">
    <name type="scientific">Clydaea vesicula</name>
    <dbReference type="NCBI Taxonomy" id="447962"/>
    <lineage>
        <taxon>Eukaryota</taxon>
        <taxon>Fungi</taxon>
        <taxon>Fungi incertae sedis</taxon>
        <taxon>Chytridiomycota</taxon>
        <taxon>Chytridiomycota incertae sedis</taxon>
        <taxon>Chytridiomycetes</taxon>
        <taxon>Lobulomycetales</taxon>
        <taxon>Lobulomycetaceae</taxon>
        <taxon>Clydaea</taxon>
    </lineage>
</organism>
<dbReference type="EMBL" id="JADGJW010000423">
    <property type="protein sequence ID" value="KAJ3217514.1"/>
    <property type="molecule type" value="Genomic_DNA"/>
</dbReference>
<gene>
    <name evidence="1" type="ORF">HK099_005448</name>
</gene>
<protein>
    <submittedName>
        <fullName evidence="1">Uncharacterized protein</fullName>
    </submittedName>
</protein>
<dbReference type="Proteomes" id="UP001211065">
    <property type="component" value="Unassembled WGS sequence"/>
</dbReference>
<keyword evidence="2" id="KW-1185">Reference proteome</keyword>
<sequence>MILTIFGIDTFLGRSLYNYLSSYYGTKISFILISKFNGYKLDNKDSPKVVWLYEINPSVIESMIYSDYVLYTMNELQYKAENTINYFS</sequence>
<evidence type="ECO:0000313" key="2">
    <source>
        <dbReference type="Proteomes" id="UP001211065"/>
    </source>
</evidence>
<reference evidence="1" key="1">
    <citation type="submission" date="2020-05" db="EMBL/GenBank/DDBJ databases">
        <title>Phylogenomic resolution of chytrid fungi.</title>
        <authorList>
            <person name="Stajich J.E."/>
            <person name="Amses K."/>
            <person name="Simmons R."/>
            <person name="Seto K."/>
            <person name="Myers J."/>
            <person name="Bonds A."/>
            <person name="Quandt C.A."/>
            <person name="Barry K."/>
            <person name="Liu P."/>
            <person name="Grigoriev I."/>
            <person name="Longcore J.E."/>
            <person name="James T.Y."/>
        </authorList>
    </citation>
    <scope>NUCLEOTIDE SEQUENCE</scope>
    <source>
        <strain evidence="1">JEL0476</strain>
    </source>
</reference>
<accession>A0AAD5XZL2</accession>
<name>A0AAD5XZL2_9FUNG</name>
<proteinExistence type="predicted"/>
<evidence type="ECO:0000313" key="1">
    <source>
        <dbReference type="EMBL" id="KAJ3217514.1"/>
    </source>
</evidence>